<accession>A0A916YEU9</accession>
<evidence type="ECO:0000313" key="3">
    <source>
        <dbReference type="Proteomes" id="UP000598997"/>
    </source>
</evidence>
<proteinExistence type="predicted"/>
<dbReference type="RefSeq" id="WP_229660336.1">
    <property type="nucleotide sequence ID" value="NZ_BMIO01000004.1"/>
</dbReference>
<keyword evidence="3" id="KW-1185">Reference proteome</keyword>
<dbReference type="EMBL" id="BMIO01000004">
    <property type="protein sequence ID" value="GGD42677.1"/>
    <property type="molecule type" value="Genomic_DNA"/>
</dbReference>
<comment type="caution">
    <text evidence="2">The sequence shown here is derived from an EMBL/GenBank/DDBJ whole genome shotgun (WGS) entry which is preliminary data.</text>
</comment>
<name>A0A916YEU9_9SPHN</name>
<dbReference type="Proteomes" id="UP000598997">
    <property type="component" value="Unassembled WGS sequence"/>
</dbReference>
<evidence type="ECO:0000313" key="2">
    <source>
        <dbReference type="EMBL" id="GGD42677.1"/>
    </source>
</evidence>
<dbReference type="Pfam" id="PF18348">
    <property type="entry name" value="SH3_16"/>
    <property type="match status" value="1"/>
</dbReference>
<sequence length="113" mass="11881">MSSQYTDSPAIQSFALAGPSRHERGTVLPVRGDLAHIRLAGEVFVPHYAVPMPHKLASDCALLSAARDDAEVLGQLFEGSAFDVLDMAGGWAWGVVDGDGAVGYVALDQLTQA</sequence>
<evidence type="ECO:0000259" key="1">
    <source>
        <dbReference type="Pfam" id="PF18348"/>
    </source>
</evidence>
<dbReference type="AlphaFoldDB" id="A0A916YEU9"/>
<dbReference type="InterPro" id="IPR041382">
    <property type="entry name" value="SH3_16"/>
</dbReference>
<protein>
    <recommendedName>
        <fullName evidence="1">Bacterial dipeptidyl-peptidase SH3 domain-containing protein</fullName>
    </recommendedName>
</protein>
<feature type="domain" description="Bacterial dipeptidyl-peptidase SH3" evidence="1">
    <location>
        <begin position="62"/>
        <end position="110"/>
    </location>
</feature>
<organism evidence="2 3">
    <name type="scientific">Croceicoccus pelagius</name>
    <dbReference type="NCBI Taxonomy" id="1703341"/>
    <lineage>
        <taxon>Bacteria</taxon>
        <taxon>Pseudomonadati</taxon>
        <taxon>Pseudomonadota</taxon>
        <taxon>Alphaproteobacteria</taxon>
        <taxon>Sphingomonadales</taxon>
        <taxon>Erythrobacteraceae</taxon>
        <taxon>Croceicoccus</taxon>
    </lineage>
</organism>
<reference evidence="2 3" key="1">
    <citation type="journal article" date="2014" name="Int. J. Syst. Evol. Microbiol.">
        <title>Complete genome sequence of Corynebacterium casei LMG S-19264T (=DSM 44701T), isolated from a smear-ripened cheese.</title>
        <authorList>
            <consortium name="US DOE Joint Genome Institute (JGI-PGF)"/>
            <person name="Walter F."/>
            <person name="Albersmeier A."/>
            <person name="Kalinowski J."/>
            <person name="Ruckert C."/>
        </authorList>
    </citation>
    <scope>NUCLEOTIDE SEQUENCE [LARGE SCALE GENOMIC DNA]</scope>
    <source>
        <strain evidence="2 3">CGMCC 1.15358</strain>
    </source>
</reference>
<gene>
    <name evidence="2" type="ORF">GCM10010989_15860</name>
</gene>